<evidence type="ECO:0000313" key="1">
    <source>
        <dbReference type="EMBL" id="CEK57402.1"/>
    </source>
</evidence>
<organism evidence="1">
    <name type="scientific">Arion vulgaris</name>
    <dbReference type="NCBI Taxonomy" id="1028688"/>
    <lineage>
        <taxon>Eukaryota</taxon>
        <taxon>Metazoa</taxon>
        <taxon>Spiralia</taxon>
        <taxon>Lophotrochozoa</taxon>
        <taxon>Mollusca</taxon>
        <taxon>Gastropoda</taxon>
        <taxon>Heterobranchia</taxon>
        <taxon>Euthyneura</taxon>
        <taxon>Panpulmonata</taxon>
        <taxon>Eupulmonata</taxon>
        <taxon>Stylommatophora</taxon>
        <taxon>Helicina</taxon>
        <taxon>Arionoidea</taxon>
        <taxon>Arionidae</taxon>
        <taxon>Arion</taxon>
    </lineage>
</organism>
<accession>A0A0B6YMJ1</accession>
<protein>
    <submittedName>
        <fullName evidence="1">Uncharacterized protein</fullName>
    </submittedName>
</protein>
<sequence>DLVLCLVNPAQEERVGELVGVLSAHMHKVLKKDLKVNITKTMNCMLGHKSRTIVIKETALNGGTVFKKEGDGLALMWPSA</sequence>
<dbReference type="AlphaFoldDB" id="A0A0B6YMJ1"/>
<proteinExistence type="predicted"/>
<reference evidence="1" key="1">
    <citation type="submission" date="2014-12" db="EMBL/GenBank/DDBJ databases">
        <title>Insight into the proteome of Arion vulgaris.</title>
        <authorList>
            <person name="Aradska J."/>
            <person name="Bulat T."/>
            <person name="Smidak R."/>
            <person name="Sarate P."/>
            <person name="Gangsoo J."/>
            <person name="Sialana F."/>
            <person name="Bilban M."/>
            <person name="Lubec G."/>
        </authorList>
    </citation>
    <scope>NUCLEOTIDE SEQUENCE</scope>
    <source>
        <tissue evidence="1">Skin</tissue>
    </source>
</reference>
<gene>
    <name evidence="1" type="primary">ORF30082</name>
</gene>
<dbReference type="EMBL" id="HACG01010537">
    <property type="protein sequence ID" value="CEK57402.1"/>
    <property type="molecule type" value="Transcribed_RNA"/>
</dbReference>
<feature type="non-terminal residue" evidence="1">
    <location>
        <position position="1"/>
    </location>
</feature>
<name>A0A0B6YMJ1_9EUPU</name>